<reference evidence="2 3" key="1">
    <citation type="submission" date="2020-06" db="EMBL/GenBank/DDBJ databases">
        <title>Transcriptomic and genomic resources for Thalictrum thalictroides and T. hernandezii: Facilitating candidate gene discovery in an emerging model plant lineage.</title>
        <authorList>
            <person name="Arias T."/>
            <person name="Riano-Pachon D.M."/>
            <person name="Di Stilio V.S."/>
        </authorList>
    </citation>
    <scope>NUCLEOTIDE SEQUENCE [LARGE SCALE GENOMIC DNA]</scope>
    <source>
        <strain evidence="3">cv. WT478/WT964</strain>
        <tissue evidence="2">Leaves</tissue>
    </source>
</reference>
<feature type="compositionally biased region" description="Acidic residues" evidence="1">
    <location>
        <begin position="45"/>
        <end position="61"/>
    </location>
</feature>
<comment type="caution">
    <text evidence="2">The sequence shown here is derived from an EMBL/GenBank/DDBJ whole genome shotgun (WGS) entry which is preliminary data.</text>
</comment>
<evidence type="ECO:0000313" key="3">
    <source>
        <dbReference type="Proteomes" id="UP000554482"/>
    </source>
</evidence>
<evidence type="ECO:0000313" key="2">
    <source>
        <dbReference type="EMBL" id="KAF5191866.1"/>
    </source>
</evidence>
<gene>
    <name evidence="2" type="ORF">FRX31_018547</name>
</gene>
<dbReference type="AlphaFoldDB" id="A0A7J6W3B8"/>
<organism evidence="2 3">
    <name type="scientific">Thalictrum thalictroides</name>
    <name type="common">Rue-anemone</name>
    <name type="synonym">Anemone thalictroides</name>
    <dbReference type="NCBI Taxonomy" id="46969"/>
    <lineage>
        <taxon>Eukaryota</taxon>
        <taxon>Viridiplantae</taxon>
        <taxon>Streptophyta</taxon>
        <taxon>Embryophyta</taxon>
        <taxon>Tracheophyta</taxon>
        <taxon>Spermatophyta</taxon>
        <taxon>Magnoliopsida</taxon>
        <taxon>Ranunculales</taxon>
        <taxon>Ranunculaceae</taxon>
        <taxon>Thalictroideae</taxon>
        <taxon>Thalictrum</taxon>
    </lineage>
</organism>
<dbReference type="Proteomes" id="UP000554482">
    <property type="component" value="Unassembled WGS sequence"/>
</dbReference>
<accession>A0A7J6W3B8</accession>
<dbReference type="EMBL" id="JABWDY010022248">
    <property type="protein sequence ID" value="KAF5191866.1"/>
    <property type="molecule type" value="Genomic_DNA"/>
</dbReference>
<protein>
    <submittedName>
        <fullName evidence="2">Uncharacterized protein</fullName>
    </submittedName>
</protein>
<sequence length="61" mass="7114">MHFQAKLTAKAKMAIFNNLDAQFNLQVLIFDEDNHPTLEPILNVSDEEEDSEDEEEYNQDD</sequence>
<proteinExistence type="predicted"/>
<keyword evidence="3" id="KW-1185">Reference proteome</keyword>
<feature type="region of interest" description="Disordered" evidence="1">
    <location>
        <begin position="38"/>
        <end position="61"/>
    </location>
</feature>
<name>A0A7J6W3B8_THATH</name>
<evidence type="ECO:0000256" key="1">
    <source>
        <dbReference type="SAM" id="MobiDB-lite"/>
    </source>
</evidence>